<dbReference type="AlphaFoldDB" id="D1BA76"/>
<dbReference type="InterPro" id="IPR000683">
    <property type="entry name" value="Gfo/Idh/MocA-like_OxRdtase_N"/>
</dbReference>
<dbReference type="InterPro" id="IPR051450">
    <property type="entry name" value="Gfo/Idh/MocA_Oxidoreductases"/>
</dbReference>
<dbReference type="InterPro" id="IPR036291">
    <property type="entry name" value="NAD(P)-bd_dom_sf"/>
</dbReference>
<gene>
    <name evidence="3" type="ordered locus">Taci_0947</name>
</gene>
<dbReference type="SUPFAM" id="SSF55347">
    <property type="entry name" value="Glyceraldehyde-3-phosphate dehydrogenase-like, C-terminal domain"/>
    <property type="match status" value="1"/>
</dbReference>
<feature type="domain" description="GFO/IDH/MocA-like oxidoreductase" evidence="2">
    <location>
        <begin position="152"/>
        <end position="220"/>
    </location>
</feature>
<dbReference type="InterPro" id="IPR055170">
    <property type="entry name" value="GFO_IDH_MocA-like_dom"/>
</dbReference>
<evidence type="ECO:0000259" key="2">
    <source>
        <dbReference type="Pfam" id="PF22725"/>
    </source>
</evidence>
<dbReference type="Proteomes" id="UP000002030">
    <property type="component" value="Chromosome"/>
</dbReference>
<accession>D1BA76</accession>
<dbReference type="HOGENOM" id="CLU_023194_10_0_0"/>
<keyword evidence="4" id="KW-1185">Reference proteome</keyword>
<proteinExistence type="predicted"/>
<dbReference type="STRING" id="525903.Taci_0947"/>
<dbReference type="Gene3D" id="3.40.50.720">
    <property type="entry name" value="NAD(P)-binding Rossmann-like Domain"/>
    <property type="match status" value="1"/>
</dbReference>
<dbReference type="Pfam" id="PF01408">
    <property type="entry name" value="GFO_IDH_MocA"/>
    <property type="match status" value="1"/>
</dbReference>
<evidence type="ECO:0000313" key="4">
    <source>
        <dbReference type="Proteomes" id="UP000002030"/>
    </source>
</evidence>
<dbReference type="PATRIC" id="fig|525903.6.peg.949"/>
<dbReference type="SUPFAM" id="SSF51735">
    <property type="entry name" value="NAD(P)-binding Rossmann-fold domains"/>
    <property type="match status" value="1"/>
</dbReference>
<protein>
    <submittedName>
        <fullName evidence="3">Oxidoreductase domain protein</fullName>
    </submittedName>
</protein>
<sequence length="319" mass="35384">MSVRVGVIGVGHLGYHHARIYSEILGATLVGVVDSNEDRAQYVGDTMGVPHFSDFVQFLDTVRPHAVSVAVPTSLHYQVASEALKRGIHVLVEKPVTTKVEEAETLLKIAAERDLVLQVGHVERFNSAVQYVRSMIDSPLLIQSRRMGPFSPRISDVGVVLDLMIHDIDIILSMVNSDIDRISATGSVVRSDHEDIACAQITFKNGTIAHVVVSRVSEKRIRQMDIMERERYIVVDFESQDVSINRCIKGGSGLVEVVEHPVYPKKEPLKMELQHFVDCVKEGKEPLVGIRDGKRALEVCVKVLRQIEQDAVGIKAHTA</sequence>
<dbReference type="PANTHER" id="PTHR43377">
    <property type="entry name" value="BILIVERDIN REDUCTASE A"/>
    <property type="match status" value="1"/>
</dbReference>
<dbReference type="EnsemblBacteria" id="ACZ19179">
    <property type="protein sequence ID" value="ACZ19179"/>
    <property type="gene ID" value="Taci_0947"/>
</dbReference>
<dbReference type="Gene3D" id="3.30.360.10">
    <property type="entry name" value="Dihydrodipicolinate Reductase, domain 2"/>
    <property type="match status" value="1"/>
</dbReference>
<evidence type="ECO:0000259" key="1">
    <source>
        <dbReference type="Pfam" id="PF01408"/>
    </source>
</evidence>
<organism evidence="3 4">
    <name type="scientific">Thermanaerovibrio acidaminovorans (strain ATCC 49978 / DSM 6589 / Su883)</name>
    <name type="common">Selenomonas acidaminovorans</name>
    <dbReference type="NCBI Taxonomy" id="525903"/>
    <lineage>
        <taxon>Bacteria</taxon>
        <taxon>Thermotogati</taxon>
        <taxon>Synergistota</taxon>
        <taxon>Synergistia</taxon>
        <taxon>Synergistales</taxon>
        <taxon>Synergistaceae</taxon>
        <taxon>Thermanaerovibrio</taxon>
    </lineage>
</organism>
<reference evidence="3 4" key="1">
    <citation type="journal article" date="2009" name="Stand. Genomic Sci.">
        <title>Complete genome sequence of Thermanaerovibrio acidaminovorans type strain (Su883).</title>
        <authorList>
            <person name="Chovatia M."/>
            <person name="Sikorski J."/>
            <person name="Schroder M."/>
            <person name="Lapidus A."/>
            <person name="Nolan M."/>
            <person name="Tice H."/>
            <person name="Glavina Del Rio T."/>
            <person name="Copeland A."/>
            <person name="Cheng J.F."/>
            <person name="Lucas S."/>
            <person name="Chen F."/>
            <person name="Bruce D."/>
            <person name="Goodwin L."/>
            <person name="Pitluck S."/>
            <person name="Ivanova N."/>
            <person name="Mavromatis K."/>
            <person name="Ovchinnikova G."/>
            <person name="Pati A."/>
            <person name="Chen A."/>
            <person name="Palaniappan K."/>
            <person name="Land M."/>
            <person name="Hauser L."/>
            <person name="Chang Y.J."/>
            <person name="Jeffries C.D."/>
            <person name="Chain P."/>
            <person name="Saunders E."/>
            <person name="Detter J.C."/>
            <person name="Brettin T."/>
            <person name="Rohde M."/>
            <person name="Goker M."/>
            <person name="Spring S."/>
            <person name="Bristow J."/>
            <person name="Markowitz V."/>
            <person name="Hugenholtz P."/>
            <person name="Kyrpides N.C."/>
            <person name="Klenk H.P."/>
            <person name="Eisen J.A."/>
        </authorList>
    </citation>
    <scope>NUCLEOTIDE SEQUENCE [LARGE SCALE GENOMIC DNA]</scope>
    <source>
        <strain evidence="4">ATCC 49978 / DSM 6589 / Su883</strain>
    </source>
</reference>
<dbReference type="PANTHER" id="PTHR43377:SF1">
    <property type="entry name" value="BILIVERDIN REDUCTASE A"/>
    <property type="match status" value="1"/>
</dbReference>
<name>D1BA76_THEAS</name>
<dbReference type="GO" id="GO:0000166">
    <property type="term" value="F:nucleotide binding"/>
    <property type="evidence" value="ECO:0007669"/>
    <property type="project" value="InterPro"/>
</dbReference>
<dbReference type="OrthoDB" id="9783105at2"/>
<evidence type="ECO:0000313" key="3">
    <source>
        <dbReference type="EMBL" id="ACZ19179.1"/>
    </source>
</evidence>
<dbReference type="EMBL" id="CP001818">
    <property type="protein sequence ID" value="ACZ19179.1"/>
    <property type="molecule type" value="Genomic_DNA"/>
</dbReference>
<dbReference type="KEGG" id="tai:Taci_0947"/>
<dbReference type="eggNOG" id="COG0673">
    <property type="taxonomic scope" value="Bacteria"/>
</dbReference>
<dbReference type="Pfam" id="PF22725">
    <property type="entry name" value="GFO_IDH_MocA_C3"/>
    <property type="match status" value="1"/>
</dbReference>
<feature type="domain" description="Gfo/Idh/MocA-like oxidoreductase N-terminal" evidence="1">
    <location>
        <begin position="3"/>
        <end position="121"/>
    </location>
</feature>